<organism evidence="1 2">
    <name type="scientific">Solanum bulbocastanum</name>
    <name type="common">Wild potato</name>
    <dbReference type="NCBI Taxonomy" id="147425"/>
    <lineage>
        <taxon>Eukaryota</taxon>
        <taxon>Viridiplantae</taxon>
        <taxon>Streptophyta</taxon>
        <taxon>Embryophyta</taxon>
        <taxon>Tracheophyta</taxon>
        <taxon>Spermatophyta</taxon>
        <taxon>Magnoliopsida</taxon>
        <taxon>eudicotyledons</taxon>
        <taxon>Gunneridae</taxon>
        <taxon>Pentapetalae</taxon>
        <taxon>asterids</taxon>
        <taxon>lamiids</taxon>
        <taxon>Solanales</taxon>
        <taxon>Solanaceae</taxon>
        <taxon>Solanoideae</taxon>
        <taxon>Solaneae</taxon>
        <taxon>Solanum</taxon>
    </lineage>
</organism>
<accession>A0AAN8Y5B8</accession>
<sequence>MSKNLCSYGQ</sequence>
<gene>
    <name evidence="1" type="ORF">RDI58_022088</name>
</gene>
<name>A0AAN8Y5B8_SOLBU</name>
<proteinExistence type="predicted"/>
<protein>
    <submittedName>
        <fullName evidence="1">Uncharacterized protein</fullName>
    </submittedName>
</protein>
<dbReference type="EMBL" id="JBANQN010000009">
    <property type="protein sequence ID" value="KAK6779904.1"/>
    <property type="molecule type" value="Genomic_DNA"/>
</dbReference>
<reference evidence="1 2" key="1">
    <citation type="submission" date="2024-02" db="EMBL/GenBank/DDBJ databases">
        <title>de novo genome assembly of Solanum bulbocastanum strain 11H21.</title>
        <authorList>
            <person name="Hosaka A.J."/>
        </authorList>
    </citation>
    <scope>NUCLEOTIDE SEQUENCE [LARGE SCALE GENOMIC DNA]</scope>
    <source>
        <tissue evidence="1">Young leaves</tissue>
    </source>
</reference>
<evidence type="ECO:0000313" key="2">
    <source>
        <dbReference type="Proteomes" id="UP001371456"/>
    </source>
</evidence>
<keyword evidence="2" id="KW-1185">Reference proteome</keyword>
<comment type="caution">
    <text evidence="1">The sequence shown here is derived from an EMBL/GenBank/DDBJ whole genome shotgun (WGS) entry which is preliminary data.</text>
</comment>
<dbReference type="Proteomes" id="UP001371456">
    <property type="component" value="Unassembled WGS sequence"/>
</dbReference>
<evidence type="ECO:0000313" key="1">
    <source>
        <dbReference type="EMBL" id="KAK6779904.1"/>
    </source>
</evidence>